<dbReference type="CDD" id="cd17546">
    <property type="entry name" value="REC_hyHK_CKI1_RcsC-like"/>
    <property type="match status" value="1"/>
</dbReference>
<reference evidence="12 13" key="1">
    <citation type="submission" date="2015-10" db="EMBL/GenBank/DDBJ databases">
        <title>Conservation of the essential genome among Caulobacter and Brevundimonas species.</title>
        <authorList>
            <person name="Scott D."/>
            <person name="Ely B."/>
        </authorList>
    </citation>
    <scope>NUCLEOTIDE SEQUENCE [LARGE SCALE GENOMIC DNA]</scope>
    <source>
        <strain evidence="12 13">CB4</strain>
    </source>
</reference>
<dbReference type="STRING" id="69395.AQ619_05315"/>
<accession>A0A0P0NYG9</accession>
<dbReference type="PANTHER" id="PTHR45339">
    <property type="entry name" value="HYBRID SIGNAL TRANSDUCTION HISTIDINE KINASE J"/>
    <property type="match status" value="1"/>
</dbReference>
<feature type="transmembrane region" description="Helical" evidence="7">
    <location>
        <begin position="38"/>
        <end position="59"/>
    </location>
</feature>
<feature type="coiled-coil region" evidence="6">
    <location>
        <begin position="69"/>
        <end position="103"/>
    </location>
</feature>
<dbReference type="Proteomes" id="UP000056905">
    <property type="component" value="Chromosome"/>
</dbReference>
<dbReference type="EMBL" id="CP013002">
    <property type="protein sequence ID" value="ALL12819.1"/>
    <property type="molecule type" value="Genomic_DNA"/>
</dbReference>
<dbReference type="CDD" id="cd00082">
    <property type="entry name" value="HisKA"/>
    <property type="match status" value="1"/>
</dbReference>
<dbReference type="InterPro" id="IPR001789">
    <property type="entry name" value="Sig_transdc_resp-reg_receiver"/>
</dbReference>
<dbReference type="GO" id="GO:0006355">
    <property type="term" value="P:regulation of DNA-templated transcription"/>
    <property type="evidence" value="ECO:0007669"/>
    <property type="project" value="InterPro"/>
</dbReference>
<dbReference type="Gene3D" id="3.30.565.10">
    <property type="entry name" value="Histidine kinase-like ATPase, C-terminal domain"/>
    <property type="match status" value="1"/>
</dbReference>
<keyword evidence="12" id="KW-0808">Transferase</keyword>
<dbReference type="InterPro" id="IPR036890">
    <property type="entry name" value="HATPase_C_sf"/>
</dbReference>
<proteinExistence type="predicted"/>
<evidence type="ECO:0000259" key="11">
    <source>
        <dbReference type="PROSITE" id="PS50113"/>
    </source>
</evidence>
<dbReference type="NCBIfam" id="TIGR00229">
    <property type="entry name" value="sensory_box"/>
    <property type="match status" value="1"/>
</dbReference>
<evidence type="ECO:0000256" key="4">
    <source>
        <dbReference type="ARBA" id="ARBA00023012"/>
    </source>
</evidence>
<dbReference type="InterPro" id="IPR003594">
    <property type="entry name" value="HATPase_dom"/>
</dbReference>
<dbReference type="Pfam" id="PF02518">
    <property type="entry name" value="HATPase_c"/>
    <property type="match status" value="1"/>
</dbReference>
<feature type="domain" description="PAC" evidence="11">
    <location>
        <begin position="176"/>
        <end position="225"/>
    </location>
</feature>
<keyword evidence="13" id="KW-1185">Reference proteome</keyword>
<evidence type="ECO:0000256" key="1">
    <source>
        <dbReference type="ARBA" id="ARBA00000085"/>
    </source>
</evidence>
<evidence type="ECO:0000256" key="2">
    <source>
        <dbReference type="ARBA" id="ARBA00012438"/>
    </source>
</evidence>
<dbReference type="PROSITE" id="PS50113">
    <property type="entry name" value="PAC"/>
    <property type="match status" value="1"/>
</dbReference>
<dbReference type="PROSITE" id="PS50112">
    <property type="entry name" value="PAS"/>
    <property type="match status" value="1"/>
</dbReference>
<keyword evidence="7" id="KW-0472">Membrane</keyword>
<dbReference type="SUPFAM" id="SSF55874">
    <property type="entry name" value="ATPase domain of HSP90 chaperone/DNA topoisomerase II/histidine kinase"/>
    <property type="match status" value="1"/>
</dbReference>
<dbReference type="KEGG" id="chq:AQ619_05315"/>
<dbReference type="CDD" id="cd16922">
    <property type="entry name" value="HATPase_EvgS-ArcB-TorS-like"/>
    <property type="match status" value="1"/>
</dbReference>
<keyword evidence="6" id="KW-0175">Coiled coil</keyword>
<evidence type="ECO:0000256" key="6">
    <source>
        <dbReference type="SAM" id="Coils"/>
    </source>
</evidence>
<dbReference type="InterPro" id="IPR013767">
    <property type="entry name" value="PAS_fold"/>
</dbReference>
<keyword evidence="7" id="KW-1133">Transmembrane helix</keyword>
<dbReference type="InterPro" id="IPR003661">
    <property type="entry name" value="HisK_dim/P_dom"/>
</dbReference>
<feature type="modified residue" description="4-aspartylphosphate" evidence="5">
    <location>
        <position position="534"/>
    </location>
</feature>
<dbReference type="AlphaFoldDB" id="A0A0P0NYG9"/>
<dbReference type="OrthoDB" id="7197814at2"/>
<dbReference type="SMART" id="SM00387">
    <property type="entry name" value="HATPase_c"/>
    <property type="match status" value="1"/>
</dbReference>
<dbReference type="PRINTS" id="PR00344">
    <property type="entry name" value="BCTRLSENSOR"/>
</dbReference>
<evidence type="ECO:0000259" key="10">
    <source>
        <dbReference type="PROSITE" id="PS50112"/>
    </source>
</evidence>
<dbReference type="SUPFAM" id="SSF52172">
    <property type="entry name" value="CheY-like"/>
    <property type="match status" value="1"/>
</dbReference>
<dbReference type="InterPro" id="IPR005467">
    <property type="entry name" value="His_kinase_dom"/>
</dbReference>
<dbReference type="InterPro" id="IPR011006">
    <property type="entry name" value="CheY-like_superfamily"/>
</dbReference>
<dbReference type="InterPro" id="IPR036097">
    <property type="entry name" value="HisK_dim/P_sf"/>
</dbReference>
<dbReference type="SUPFAM" id="SSF55785">
    <property type="entry name" value="PYP-like sensor domain (PAS domain)"/>
    <property type="match status" value="1"/>
</dbReference>
<keyword evidence="3 5" id="KW-0597">Phosphoprotein</keyword>
<dbReference type="Pfam" id="PF00989">
    <property type="entry name" value="PAS"/>
    <property type="match status" value="1"/>
</dbReference>
<dbReference type="CDD" id="cd00130">
    <property type="entry name" value="PAS"/>
    <property type="match status" value="1"/>
</dbReference>
<dbReference type="FunFam" id="3.30.565.10:FF:000010">
    <property type="entry name" value="Sensor histidine kinase RcsC"/>
    <property type="match status" value="1"/>
</dbReference>
<dbReference type="SMART" id="SM00448">
    <property type="entry name" value="REC"/>
    <property type="match status" value="1"/>
</dbReference>
<dbReference type="Pfam" id="PF00512">
    <property type="entry name" value="HisKA"/>
    <property type="match status" value="1"/>
</dbReference>
<gene>
    <name evidence="12" type="ORF">AQ619_05315</name>
</gene>
<dbReference type="InterPro" id="IPR004358">
    <property type="entry name" value="Sig_transdc_His_kin-like_C"/>
</dbReference>
<dbReference type="EC" id="2.7.13.3" evidence="2"/>
<sequence>MMRDTIIRTSWIVAAVVGAATALDYVINVLILPGAADFSPVSTVIISCLITTPLAFYLTQQQQGLIRLRSDLSNSLAGKQQAIEEAERRRAEAEDALERLRESDRLYRLLSENLTDNINLWSRTGERLYMSPSIERLTGFTVEEWLTLPPEAMTSPEDYAHVQALVRTLVPGGESKIYEYESARKDGTPIWFESTYKRVAGAERELLVTTRDVTERKKLELELTRALGLAQLAVAAKSDFLANMTHELRTPLNAIIGFAGVLKGSTTLSERDARHVGLIQDASNTLLNVVNDVLDFSRLEAGGVELDPQPFDPREMVASCAALIEGQAGAKGLILEVVAPDDVQAMQADAPRLTQVLLNFLSNAVKFTNSGRVTVVVDQRLDGEQGMLRIEVRDTGIGIASHQLDGVFERFSQADAAVSRRFGGTGLGLAISRRIIEQMGGDIGVYSREGEGSRFWFEIRAPLCDLVPEAPREDPAPPDSDQSLHLLLVEDNAVNRELIRTMLEPFGITIETANDGVAGVEAMRQGSFDLVLMDVQMPGMDGLTATRRIRAMTDMPGSRTPIVAMTANVLPEQVANCIAAGMDDHLGKPINPTKLLETVARWSGREHAGAMAV</sequence>
<dbReference type="Gene3D" id="1.10.287.130">
    <property type="match status" value="1"/>
</dbReference>
<evidence type="ECO:0000256" key="5">
    <source>
        <dbReference type="PROSITE-ProRule" id="PRU00169"/>
    </source>
</evidence>
<dbReference type="Pfam" id="PF00072">
    <property type="entry name" value="Response_reg"/>
    <property type="match status" value="1"/>
</dbReference>
<dbReference type="Gene3D" id="3.40.50.2300">
    <property type="match status" value="1"/>
</dbReference>
<evidence type="ECO:0000259" key="8">
    <source>
        <dbReference type="PROSITE" id="PS50109"/>
    </source>
</evidence>
<evidence type="ECO:0000256" key="7">
    <source>
        <dbReference type="SAM" id="Phobius"/>
    </source>
</evidence>
<evidence type="ECO:0000259" key="9">
    <source>
        <dbReference type="PROSITE" id="PS50110"/>
    </source>
</evidence>
<evidence type="ECO:0000313" key="12">
    <source>
        <dbReference type="EMBL" id="ALL12819.1"/>
    </source>
</evidence>
<dbReference type="Gene3D" id="3.30.450.20">
    <property type="entry name" value="PAS domain"/>
    <property type="match status" value="1"/>
</dbReference>
<dbReference type="PROSITE" id="PS50110">
    <property type="entry name" value="RESPONSE_REGULATORY"/>
    <property type="match status" value="1"/>
</dbReference>
<protein>
    <recommendedName>
        <fullName evidence="2">histidine kinase</fullName>
        <ecNumber evidence="2">2.7.13.3</ecNumber>
    </recommendedName>
</protein>
<dbReference type="InterPro" id="IPR035965">
    <property type="entry name" value="PAS-like_dom_sf"/>
</dbReference>
<dbReference type="InterPro" id="IPR000700">
    <property type="entry name" value="PAS-assoc_C"/>
</dbReference>
<keyword evidence="4" id="KW-0902">Two-component regulatory system</keyword>
<feature type="transmembrane region" description="Helical" evidence="7">
    <location>
        <begin position="12"/>
        <end position="32"/>
    </location>
</feature>
<feature type="domain" description="PAS" evidence="10">
    <location>
        <begin position="103"/>
        <end position="173"/>
    </location>
</feature>
<dbReference type="SUPFAM" id="SSF47384">
    <property type="entry name" value="Homodimeric domain of signal transducing histidine kinase"/>
    <property type="match status" value="1"/>
</dbReference>
<dbReference type="SMART" id="SM00091">
    <property type="entry name" value="PAS"/>
    <property type="match status" value="1"/>
</dbReference>
<organism evidence="12 13">
    <name type="scientific">Caulobacter henricii</name>
    <dbReference type="NCBI Taxonomy" id="69395"/>
    <lineage>
        <taxon>Bacteria</taxon>
        <taxon>Pseudomonadati</taxon>
        <taxon>Pseudomonadota</taxon>
        <taxon>Alphaproteobacteria</taxon>
        <taxon>Caulobacterales</taxon>
        <taxon>Caulobacteraceae</taxon>
        <taxon>Caulobacter</taxon>
    </lineage>
</organism>
<name>A0A0P0NYG9_9CAUL</name>
<evidence type="ECO:0000313" key="13">
    <source>
        <dbReference type="Proteomes" id="UP000056905"/>
    </source>
</evidence>
<dbReference type="PANTHER" id="PTHR45339:SF1">
    <property type="entry name" value="HYBRID SIGNAL TRANSDUCTION HISTIDINE KINASE J"/>
    <property type="match status" value="1"/>
</dbReference>
<evidence type="ECO:0000256" key="3">
    <source>
        <dbReference type="ARBA" id="ARBA00022553"/>
    </source>
</evidence>
<dbReference type="InterPro" id="IPR000014">
    <property type="entry name" value="PAS"/>
</dbReference>
<dbReference type="GO" id="GO:0000155">
    <property type="term" value="F:phosphorelay sensor kinase activity"/>
    <property type="evidence" value="ECO:0007669"/>
    <property type="project" value="InterPro"/>
</dbReference>
<comment type="catalytic activity">
    <reaction evidence="1">
        <text>ATP + protein L-histidine = ADP + protein N-phospho-L-histidine.</text>
        <dbReference type="EC" id="2.7.13.3"/>
    </reaction>
</comment>
<feature type="domain" description="Histidine kinase" evidence="8">
    <location>
        <begin position="243"/>
        <end position="463"/>
    </location>
</feature>
<keyword evidence="12" id="KW-0418">Kinase</keyword>
<dbReference type="SMART" id="SM00388">
    <property type="entry name" value="HisKA"/>
    <property type="match status" value="1"/>
</dbReference>
<dbReference type="PROSITE" id="PS50109">
    <property type="entry name" value="HIS_KIN"/>
    <property type="match status" value="1"/>
</dbReference>
<feature type="domain" description="Response regulatory" evidence="9">
    <location>
        <begin position="485"/>
        <end position="603"/>
    </location>
</feature>
<keyword evidence="7" id="KW-0812">Transmembrane</keyword>